<name>C8NEM3_9LACT</name>
<feature type="transmembrane region" description="Helical" evidence="8">
    <location>
        <begin position="12"/>
        <end position="31"/>
    </location>
</feature>
<dbReference type="GO" id="GO:0055085">
    <property type="term" value="P:transmembrane transport"/>
    <property type="evidence" value="ECO:0007669"/>
    <property type="project" value="InterPro"/>
</dbReference>
<keyword evidence="7 8" id="KW-0472">Membrane</keyword>
<dbReference type="PANTHER" id="PTHR36838">
    <property type="entry name" value="AUXIN EFFLUX CARRIER FAMILY PROTEIN"/>
    <property type="match status" value="1"/>
</dbReference>
<evidence type="ECO:0000256" key="7">
    <source>
        <dbReference type="ARBA" id="ARBA00023136"/>
    </source>
</evidence>
<keyword evidence="10" id="KW-1185">Reference proteome</keyword>
<evidence type="ECO:0000256" key="6">
    <source>
        <dbReference type="ARBA" id="ARBA00022989"/>
    </source>
</evidence>
<proteinExistence type="inferred from homology"/>
<evidence type="ECO:0000313" key="10">
    <source>
        <dbReference type="Proteomes" id="UP000005926"/>
    </source>
</evidence>
<dbReference type="InterPro" id="IPR004776">
    <property type="entry name" value="Mem_transp_PIN-like"/>
</dbReference>
<feature type="transmembrane region" description="Helical" evidence="8">
    <location>
        <begin position="257"/>
        <end position="279"/>
    </location>
</feature>
<keyword evidence="3" id="KW-0813">Transport</keyword>
<dbReference type="InterPro" id="IPR038770">
    <property type="entry name" value="Na+/solute_symporter_sf"/>
</dbReference>
<dbReference type="GeneID" id="78411361"/>
<feature type="transmembrane region" description="Helical" evidence="8">
    <location>
        <begin position="74"/>
        <end position="96"/>
    </location>
</feature>
<dbReference type="Pfam" id="PF03547">
    <property type="entry name" value="Mem_trans"/>
    <property type="match status" value="2"/>
</dbReference>
<evidence type="ECO:0000313" key="9">
    <source>
        <dbReference type="EMBL" id="EEW37855.1"/>
    </source>
</evidence>
<feature type="transmembrane region" description="Helical" evidence="8">
    <location>
        <begin position="291"/>
        <end position="309"/>
    </location>
</feature>
<feature type="transmembrane region" description="Helical" evidence="8">
    <location>
        <begin position="321"/>
        <end position="344"/>
    </location>
</feature>
<dbReference type="PANTHER" id="PTHR36838:SF1">
    <property type="entry name" value="SLR1864 PROTEIN"/>
    <property type="match status" value="1"/>
</dbReference>
<dbReference type="STRING" id="638301.HMPREF0444_0368"/>
<dbReference type="Gene3D" id="1.20.1530.20">
    <property type="match status" value="1"/>
</dbReference>
<feature type="transmembrane region" description="Helical" evidence="8">
    <location>
        <begin position="43"/>
        <end position="62"/>
    </location>
</feature>
<evidence type="ECO:0000256" key="2">
    <source>
        <dbReference type="ARBA" id="ARBA00010145"/>
    </source>
</evidence>
<evidence type="ECO:0000256" key="5">
    <source>
        <dbReference type="ARBA" id="ARBA00022692"/>
    </source>
</evidence>
<feature type="transmembrane region" description="Helical" evidence="8">
    <location>
        <begin position="222"/>
        <end position="245"/>
    </location>
</feature>
<protein>
    <submittedName>
        <fullName evidence="9">Transporter, auxin efflux carrier (AEC) family protein</fullName>
    </submittedName>
</protein>
<evidence type="ECO:0000256" key="4">
    <source>
        <dbReference type="ARBA" id="ARBA00022475"/>
    </source>
</evidence>
<comment type="caution">
    <text evidence="9">The sequence shown here is derived from an EMBL/GenBank/DDBJ whole genome shotgun (WGS) entry which is preliminary data.</text>
</comment>
<accession>C8NEM3</accession>
<dbReference type="RefSeq" id="WP_005605416.1">
    <property type="nucleotide sequence ID" value="NZ_CP102283.1"/>
</dbReference>
<dbReference type="Proteomes" id="UP000005926">
    <property type="component" value="Unassembled WGS sequence"/>
</dbReference>
<keyword evidence="6 8" id="KW-1133">Transmembrane helix</keyword>
<reference evidence="9 10" key="1">
    <citation type="submission" date="2009-08" db="EMBL/GenBank/DDBJ databases">
        <authorList>
            <person name="Muzny D."/>
            <person name="Qin X."/>
            <person name="Deng J."/>
            <person name="Jiang H."/>
            <person name="Liu Y."/>
            <person name="Qu J."/>
            <person name="Song X.-Z."/>
            <person name="Zhang L."/>
            <person name="Thornton R."/>
            <person name="Coyle M."/>
            <person name="Francisco L."/>
            <person name="Jackson L."/>
            <person name="Javaid M."/>
            <person name="Korchina V."/>
            <person name="Kovar C."/>
            <person name="Mata R."/>
            <person name="Mathew T."/>
            <person name="Ngo R."/>
            <person name="Nguyen L."/>
            <person name="Nguyen N."/>
            <person name="Okwuonu G."/>
            <person name="Ongeri F."/>
            <person name="Pham C."/>
            <person name="Simmons D."/>
            <person name="Wilczek-Boney K."/>
            <person name="Hale W."/>
            <person name="Jakkamsetti A."/>
            <person name="Pham P."/>
            <person name="Ruth R."/>
            <person name="San Lucas F."/>
            <person name="Warren J."/>
            <person name="Zhang J."/>
            <person name="Zhao Z."/>
            <person name="Zhou C."/>
            <person name="Zhu D."/>
            <person name="Lee S."/>
            <person name="Bess C."/>
            <person name="Blankenburg K."/>
            <person name="Forbes L."/>
            <person name="Fu Q."/>
            <person name="Gubbala S."/>
            <person name="Hirani K."/>
            <person name="Jayaseelan J.C."/>
            <person name="Lara F."/>
            <person name="Munidasa M."/>
            <person name="Palculict T."/>
            <person name="Patil S."/>
            <person name="Pu L.-L."/>
            <person name="Saada N."/>
            <person name="Tang L."/>
            <person name="Weissenberger G."/>
            <person name="Zhu Y."/>
            <person name="Hemphill L."/>
            <person name="Shang Y."/>
            <person name="Youmans B."/>
            <person name="Ayvaz T."/>
            <person name="Ross M."/>
            <person name="Santibanez J."/>
            <person name="Aqrawi P."/>
            <person name="Gross S."/>
            <person name="Joshi V."/>
            <person name="Fowler G."/>
            <person name="Nazareth L."/>
            <person name="Reid J."/>
            <person name="Worley K."/>
            <person name="Petrosino J."/>
            <person name="Highlander S."/>
            <person name="Gibbs R."/>
        </authorList>
    </citation>
    <scope>NUCLEOTIDE SEQUENCE [LARGE SCALE GENOMIC DNA]</scope>
    <source>
        <strain evidence="9 10">ATCC 49175</strain>
    </source>
</reference>
<organism evidence="9 10">
    <name type="scientific">Granulicatella adiacens ATCC 49175</name>
    <dbReference type="NCBI Taxonomy" id="638301"/>
    <lineage>
        <taxon>Bacteria</taxon>
        <taxon>Bacillati</taxon>
        <taxon>Bacillota</taxon>
        <taxon>Bacilli</taxon>
        <taxon>Lactobacillales</taxon>
        <taxon>Carnobacteriaceae</taxon>
        <taxon>Granulicatella</taxon>
    </lineage>
</organism>
<gene>
    <name evidence="9" type="ORF">HMPREF0444_0368</name>
</gene>
<keyword evidence="4" id="KW-1003">Cell membrane</keyword>
<keyword evidence="5 8" id="KW-0812">Transmembrane</keyword>
<feature type="transmembrane region" description="Helical" evidence="8">
    <location>
        <begin position="164"/>
        <end position="185"/>
    </location>
</feature>
<dbReference type="AlphaFoldDB" id="C8NEM3"/>
<comment type="subcellular location">
    <subcellularLocation>
        <location evidence="1">Cell membrane</location>
        <topology evidence="1">Multi-pass membrane protein</topology>
    </subcellularLocation>
</comment>
<dbReference type="HOGENOM" id="CLU_056175_1_0_9"/>
<sequence length="348" mass="37794">MENIVKILTAPAFVSAIFSTISIILVGYFIRKKNIVDANSGKVLSNVLLSVALPALAFKAFMVDINDKTFTTGLNVFIFGFIAYVILILLGELFFIKEKGDRKTTLSVLTTFGSTTFFGIPIINGLLGAAGILYANIFNLAYRVFLYSYGLIRMSGLKFEKKNFKMIFGNIIVIATFAGLLIWIFQSSLPQVAVQVKVGEETKEVMYAFLRIDKTAPWLFKAITYLADLSSPLAWLAIGITLGNISLGEAVKDKMVWYYSIVKLILVPAVFVGIIFAVSPFLPMAPEASKGILIMLATPPATVAVAYAIKYDKEAALASNASLLGTVLAVFAIVFWIVAGSVIFPGVG</sequence>
<evidence type="ECO:0000256" key="1">
    <source>
        <dbReference type="ARBA" id="ARBA00004651"/>
    </source>
</evidence>
<dbReference type="GO" id="GO:0005886">
    <property type="term" value="C:plasma membrane"/>
    <property type="evidence" value="ECO:0007669"/>
    <property type="project" value="UniProtKB-SubCell"/>
</dbReference>
<dbReference type="eggNOG" id="COG0679">
    <property type="taxonomic scope" value="Bacteria"/>
</dbReference>
<dbReference type="EMBL" id="ACKZ01000009">
    <property type="protein sequence ID" value="EEW37855.1"/>
    <property type="molecule type" value="Genomic_DNA"/>
</dbReference>
<comment type="similarity">
    <text evidence="2">Belongs to the auxin efflux carrier (TC 2.A.69) family.</text>
</comment>
<evidence type="ECO:0000256" key="3">
    <source>
        <dbReference type="ARBA" id="ARBA00022448"/>
    </source>
</evidence>
<feature type="transmembrane region" description="Helical" evidence="8">
    <location>
        <begin position="108"/>
        <end position="127"/>
    </location>
</feature>
<evidence type="ECO:0000256" key="8">
    <source>
        <dbReference type="SAM" id="Phobius"/>
    </source>
</evidence>